<dbReference type="GO" id="GO:0005615">
    <property type="term" value="C:extracellular space"/>
    <property type="evidence" value="ECO:0007669"/>
    <property type="project" value="TreeGrafter"/>
</dbReference>
<dbReference type="PANTHER" id="PTHR11857">
    <property type="entry name" value="ODORANT BINDING PROTEIN-RELATED"/>
    <property type="match status" value="1"/>
</dbReference>
<accession>A0A0K8TUW2</accession>
<dbReference type="Pfam" id="PF01395">
    <property type="entry name" value="PBP_GOBP"/>
    <property type="match status" value="1"/>
</dbReference>
<keyword evidence="1 2" id="KW-0732">Signal</keyword>
<protein>
    <submittedName>
        <fullName evidence="3">Odorant Binding Protein</fullName>
    </submittedName>
</protein>
<evidence type="ECO:0000256" key="2">
    <source>
        <dbReference type="SAM" id="SignalP"/>
    </source>
</evidence>
<dbReference type="InterPro" id="IPR036728">
    <property type="entry name" value="PBP_GOBP_sf"/>
</dbReference>
<reference evidence="3" key="1">
    <citation type="journal article" date="2015" name="PLoS ONE">
        <title>The Peripheral Olfactory Repertoire of the Lightbrown Apple Moth, Epiphyas postvittana.</title>
        <authorList>
            <person name="Corcoran J.A."/>
            <person name="Jordan M.D."/>
            <person name="Thrimawithana A.H."/>
            <person name="Crowhurst R.N."/>
            <person name="Newcomb R.D."/>
        </authorList>
    </citation>
    <scope>NUCLEOTIDE SEQUENCE</scope>
</reference>
<organism evidence="3">
    <name type="scientific">Epiphyas postvittana</name>
    <name type="common">Light brown apple moth</name>
    <dbReference type="NCBI Taxonomy" id="65032"/>
    <lineage>
        <taxon>Eukaryota</taxon>
        <taxon>Metazoa</taxon>
        <taxon>Ecdysozoa</taxon>
        <taxon>Arthropoda</taxon>
        <taxon>Hexapoda</taxon>
        <taxon>Insecta</taxon>
        <taxon>Pterygota</taxon>
        <taxon>Neoptera</taxon>
        <taxon>Endopterygota</taxon>
        <taxon>Lepidoptera</taxon>
        <taxon>Glossata</taxon>
        <taxon>Ditrysia</taxon>
        <taxon>Tortricoidea</taxon>
        <taxon>Tortricidae</taxon>
        <taxon>Tortricinae</taxon>
        <taxon>Epiphyas</taxon>
    </lineage>
</organism>
<feature type="signal peptide" evidence="2">
    <location>
        <begin position="1"/>
        <end position="22"/>
    </location>
</feature>
<evidence type="ECO:0000256" key="1">
    <source>
        <dbReference type="ARBA" id="ARBA00022729"/>
    </source>
</evidence>
<dbReference type="SUPFAM" id="SSF47565">
    <property type="entry name" value="Insect pheromone/odorant-binding proteins"/>
    <property type="match status" value="1"/>
</dbReference>
<dbReference type="CDD" id="cd23992">
    <property type="entry name" value="PBP_GOBP"/>
    <property type="match status" value="1"/>
</dbReference>
<dbReference type="AlphaFoldDB" id="A0A0K8TUW2"/>
<sequence>MAQIRVLILVAVVCAVMKKSHAVTEEEHKEMHELMMPIVVECSEQHGSKPDDIIAVKESKDVDGMDSCLIDCVFKKIGIMNDDGMFVVEKFTENMNKIMKKDGDSAKIDDLAKHCASVNDKDSDDKCGRSKALLACLMEQKDALGL</sequence>
<dbReference type="SMART" id="SM00708">
    <property type="entry name" value="PhBP"/>
    <property type="match status" value="1"/>
</dbReference>
<name>A0A0K8TUW2_EPIPO</name>
<evidence type="ECO:0000313" key="3">
    <source>
        <dbReference type="EMBL" id="JAI18078.1"/>
    </source>
</evidence>
<dbReference type="EMBL" id="GCVX01000152">
    <property type="protein sequence ID" value="JAI18078.1"/>
    <property type="molecule type" value="Transcribed_RNA"/>
</dbReference>
<dbReference type="Gene3D" id="1.10.238.20">
    <property type="entry name" value="Pheromone/general odorant binding protein domain"/>
    <property type="match status" value="1"/>
</dbReference>
<proteinExistence type="predicted"/>
<dbReference type="InterPro" id="IPR006170">
    <property type="entry name" value="PBP/GOBP"/>
</dbReference>
<dbReference type="GO" id="GO:0005549">
    <property type="term" value="F:odorant binding"/>
    <property type="evidence" value="ECO:0007669"/>
    <property type="project" value="InterPro"/>
</dbReference>
<dbReference type="GO" id="GO:0007608">
    <property type="term" value="P:sensory perception of smell"/>
    <property type="evidence" value="ECO:0007669"/>
    <property type="project" value="TreeGrafter"/>
</dbReference>
<feature type="chain" id="PRO_5005520363" evidence="2">
    <location>
        <begin position="23"/>
        <end position="146"/>
    </location>
</feature>